<sequence length="67" mass="7338">MKRLMLSLIAALVLAGTATGVLRSHALFHFGQRGMPSIQEMQTAQAGKLPEQEMQDRSVLFAKEPAQ</sequence>
<evidence type="ECO:0000313" key="2">
    <source>
        <dbReference type="Proteomes" id="UP000199184"/>
    </source>
</evidence>
<proteinExistence type="predicted"/>
<organism evidence="1 2">
    <name type="scientific">Bradyrhizobium shewense</name>
    <dbReference type="NCBI Taxonomy" id="1761772"/>
    <lineage>
        <taxon>Bacteria</taxon>
        <taxon>Pseudomonadati</taxon>
        <taxon>Pseudomonadota</taxon>
        <taxon>Alphaproteobacteria</taxon>
        <taxon>Hyphomicrobiales</taxon>
        <taxon>Nitrobacteraceae</taxon>
        <taxon>Bradyrhizobium</taxon>
    </lineage>
</organism>
<dbReference type="AlphaFoldDB" id="A0A1C3TZJ5"/>
<dbReference type="EMBL" id="FMAI01000001">
    <property type="protein sequence ID" value="SCB08673.1"/>
    <property type="molecule type" value="Genomic_DNA"/>
</dbReference>
<evidence type="ECO:0000313" key="1">
    <source>
        <dbReference type="EMBL" id="SCB08673.1"/>
    </source>
</evidence>
<dbReference type="Proteomes" id="UP000199184">
    <property type="component" value="Unassembled WGS sequence"/>
</dbReference>
<protein>
    <submittedName>
        <fullName evidence="1">Uncharacterized protein</fullName>
    </submittedName>
</protein>
<keyword evidence="2" id="KW-1185">Reference proteome</keyword>
<dbReference type="RefSeq" id="WP_245323125.1">
    <property type="nucleotide sequence ID" value="NZ_FMAI01000001.1"/>
</dbReference>
<name>A0A1C3TZJ5_9BRAD</name>
<reference evidence="2" key="1">
    <citation type="submission" date="2016-08" db="EMBL/GenBank/DDBJ databases">
        <authorList>
            <person name="Varghese N."/>
            <person name="Submissions Spin"/>
        </authorList>
    </citation>
    <scope>NUCLEOTIDE SEQUENCE [LARGE SCALE GENOMIC DNA]</scope>
    <source>
        <strain evidence="2">ERR11</strain>
    </source>
</reference>
<accession>A0A1C3TZJ5</accession>
<gene>
    <name evidence="1" type="ORF">GA0061098_1001162</name>
</gene>